<dbReference type="SUPFAM" id="SSF103481">
    <property type="entry name" value="Multidrug resistance efflux transporter EmrE"/>
    <property type="match status" value="2"/>
</dbReference>
<gene>
    <name evidence="3" type="ORF">SAMN04487989_10518</name>
</gene>
<dbReference type="Proteomes" id="UP000198705">
    <property type="component" value="Unassembled WGS sequence"/>
</dbReference>
<feature type="domain" description="EamA" evidence="2">
    <location>
        <begin position="14"/>
        <end position="137"/>
    </location>
</feature>
<feature type="transmembrane region" description="Helical" evidence="1">
    <location>
        <begin position="214"/>
        <end position="232"/>
    </location>
</feature>
<dbReference type="InterPro" id="IPR037185">
    <property type="entry name" value="EmrE-like"/>
</dbReference>
<feature type="transmembrane region" description="Helical" evidence="1">
    <location>
        <begin position="175"/>
        <end position="194"/>
    </location>
</feature>
<feature type="transmembrane region" description="Helical" evidence="1">
    <location>
        <begin position="266"/>
        <end position="287"/>
    </location>
</feature>
<dbReference type="InterPro" id="IPR000620">
    <property type="entry name" value="EamA_dom"/>
</dbReference>
<accession>A0A1I5CDY9</accession>
<dbReference type="STRING" id="649333.SAMN04487989_10518"/>
<dbReference type="GO" id="GO:0016020">
    <property type="term" value="C:membrane"/>
    <property type="evidence" value="ECO:0007669"/>
    <property type="project" value="InterPro"/>
</dbReference>
<keyword evidence="1" id="KW-1133">Transmembrane helix</keyword>
<dbReference type="EMBL" id="FOVN01000005">
    <property type="protein sequence ID" value="SFN85229.1"/>
    <property type="molecule type" value="Genomic_DNA"/>
</dbReference>
<dbReference type="PANTHER" id="PTHR22911:SF79">
    <property type="entry name" value="MOBA-LIKE NTP TRANSFERASE DOMAIN-CONTAINING PROTEIN"/>
    <property type="match status" value="1"/>
</dbReference>
<evidence type="ECO:0000313" key="3">
    <source>
        <dbReference type="EMBL" id="SFN85229.1"/>
    </source>
</evidence>
<feature type="transmembrane region" description="Helical" evidence="1">
    <location>
        <begin position="143"/>
        <end position="163"/>
    </location>
</feature>
<feature type="transmembrane region" description="Helical" evidence="1">
    <location>
        <begin position="239"/>
        <end position="260"/>
    </location>
</feature>
<proteinExistence type="predicted"/>
<sequence length="304" mass="34108">MLNDKLKNYAHLHLLVFIAGFTAILGQLISIEAVSLVWYRMLIALVFMGAYVYFSKAKIKISFQSMLMLGFAGVVIALHWITFFAAIKVSNISITLAMFSTGAFFASFIEPLIYKRKLIGYEILFGILVIIGVFIITQTELHYWLGIILGILSAFLSSLFAVLNGKFLEKHSATVISFYEFISGVAFISLYLLFSGKGFSTEFFALHVSDILYLFILASVCTAYAFIASVYVMRYISPFTVVLTYNLEPIYGIILALIIFPEKEKMSVNFYIGAAIIIAVVVCNGLLKNRRKRQKSLATLSQIR</sequence>
<protein>
    <submittedName>
        <fullName evidence="3">EamA-like transporter family protein</fullName>
    </submittedName>
</protein>
<reference evidence="4" key="1">
    <citation type="submission" date="2016-10" db="EMBL/GenBank/DDBJ databases">
        <authorList>
            <person name="Varghese N."/>
            <person name="Submissions S."/>
        </authorList>
    </citation>
    <scope>NUCLEOTIDE SEQUENCE [LARGE SCALE GENOMIC DNA]</scope>
    <source>
        <strain evidence="4">DSM 23925</strain>
    </source>
</reference>
<feature type="transmembrane region" description="Helical" evidence="1">
    <location>
        <begin position="118"/>
        <end position="137"/>
    </location>
</feature>
<evidence type="ECO:0000256" key="1">
    <source>
        <dbReference type="SAM" id="Phobius"/>
    </source>
</evidence>
<feature type="transmembrane region" description="Helical" evidence="1">
    <location>
        <begin position="12"/>
        <end position="31"/>
    </location>
</feature>
<feature type="transmembrane region" description="Helical" evidence="1">
    <location>
        <begin position="92"/>
        <end position="109"/>
    </location>
</feature>
<keyword evidence="1" id="KW-0472">Membrane</keyword>
<evidence type="ECO:0000259" key="2">
    <source>
        <dbReference type="Pfam" id="PF00892"/>
    </source>
</evidence>
<dbReference type="OrthoDB" id="9150437at2"/>
<feature type="domain" description="EamA" evidence="2">
    <location>
        <begin position="145"/>
        <end position="283"/>
    </location>
</feature>
<evidence type="ECO:0000313" key="4">
    <source>
        <dbReference type="Proteomes" id="UP000198705"/>
    </source>
</evidence>
<keyword evidence="1" id="KW-0812">Transmembrane</keyword>
<dbReference type="Pfam" id="PF00892">
    <property type="entry name" value="EamA"/>
    <property type="match status" value="2"/>
</dbReference>
<feature type="transmembrane region" description="Helical" evidence="1">
    <location>
        <begin position="66"/>
        <end position="86"/>
    </location>
</feature>
<dbReference type="RefSeq" id="WP_092208709.1">
    <property type="nucleotide sequence ID" value="NZ_FOVN01000005.1"/>
</dbReference>
<keyword evidence="4" id="KW-1185">Reference proteome</keyword>
<dbReference type="PANTHER" id="PTHR22911">
    <property type="entry name" value="ACYL-MALONYL CONDENSING ENZYME-RELATED"/>
    <property type="match status" value="1"/>
</dbReference>
<dbReference type="AlphaFoldDB" id="A0A1I5CDY9"/>
<name>A0A1I5CDY9_9FLAO</name>
<feature type="transmembrane region" description="Helical" evidence="1">
    <location>
        <begin position="37"/>
        <end position="54"/>
    </location>
</feature>
<organism evidence="3 4">
    <name type="scientific">Bizionia echini</name>
    <dbReference type="NCBI Taxonomy" id="649333"/>
    <lineage>
        <taxon>Bacteria</taxon>
        <taxon>Pseudomonadati</taxon>
        <taxon>Bacteroidota</taxon>
        <taxon>Flavobacteriia</taxon>
        <taxon>Flavobacteriales</taxon>
        <taxon>Flavobacteriaceae</taxon>
        <taxon>Bizionia</taxon>
    </lineage>
</organism>